<protein>
    <submittedName>
        <fullName evidence="2">Uncharacterized protein</fullName>
    </submittedName>
</protein>
<sequence length="114" mass="12904">MPGQLKSEKSDSGDPSALERAVSAQVEFERMTQEVVTQIELVNKIYLMEEVPEEDEEDEFLSLEELLLPDPEELRRALESSGYHVTSDDLGSQVKRFLLEAAFRGQDLVAMDTQ</sequence>
<evidence type="ECO:0000256" key="1">
    <source>
        <dbReference type="SAM" id="MobiDB-lite"/>
    </source>
</evidence>
<reference evidence="2" key="1">
    <citation type="submission" date="2020-11" db="EMBL/GenBank/DDBJ databases">
        <authorList>
            <person name="Tran Van P."/>
        </authorList>
    </citation>
    <scope>NUCLEOTIDE SEQUENCE</scope>
</reference>
<dbReference type="EMBL" id="LR899708">
    <property type="protein sequence ID" value="CAD7241890.1"/>
    <property type="molecule type" value="Genomic_DNA"/>
</dbReference>
<dbReference type="AlphaFoldDB" id="A0A7R9A3G4"/>
<dbReference type="EMBL" id="CAJPEV010000191">
    <property type="protein sequence ID" value="CAG0882077.1"/>
    <property type="molecule type" value="Genomic_DNA"/>
</dbReference>
<keyword evidence="3" id="KW-1185">Reference proteome</keyword>
<dbReference type="Proteomes" id="UP000677054">
    <property type="component" value="Unassembled WGS sequence"/>
</dbReference>
<organism evidence="2">
    <name type="scientific">Darwinula stevensoni</name>
    <dbReference type="NCBI Taxonomy" id="69355"/>
    <lineage>
        <taxon>Eukaryota</taxon>
        <taxon>Metazoa</taxon>
        <taxon>Ecdysozoa</taxon>
        <taxon>Arthropoda</taxon>
        <taxon>Crustacea</taxon>
        <taxon>Oligostraca</taxon>
        <taxon>Ostracoda</taxon>
        <taxon>Podocopa</taxon>
        <taxon>Podocopida</taxon>
        <taxon>Darwinulocopina</taxon>
        <taxon>Darwinuloidea</taxon>
        <taxon>Darwinulidae</taxon>
        <taxon>Darwinula</taxon>
    </lineage>
</organism>
<name>A0A7R9A3G4_9CRUS</name>
<evidence type="ECO:0000313" key="3">
    <source>
        <dbReference type="Proteomes" id="UP000677054"/>
    </source>
</evidence>
<gene>
    <name evidence="2" type="ORF">DSTB1V02_LOCUS1867</name>
</gene>
<feature type="compositionally biased region" description="Basic and acidic residues" evidence="1">
    <location>
        <begin position="1"/>
        <end position="12"/>
    </location>
</feature>
<proteinExistence type="predicted"/>
<evidence type="ECO:0000313" key="2">
    <source>
        <dbReference type="EMBL" id="CAD7241890.1"/>
    </source>
</evidence>
<feature type="region of interest" description="Disordered" evidence="1">
    <location>
        <begin position="1"/>
        <end position="20"/>
    </location>
</feature>
<accession>A0A7R9A3G4</accession>